<dbReference type="AlphaFoldDB" id="A0A1T4MIS9"/>
<feature type="transmembrane region" description="Helical" evidence="1">
    <location>
        <begin position="20"/>
        <end position="39"/>
    </location>
</feature>
<evidence type="ECO:0000256" key="1">
    <source>
        <dbReference type="SAM" id="Phobius"/>
    </source>
</evidence>
<organism evidence="2 3">
    <name type="scientific">Selenihalanaerobacter shriftii</name>
    <dbReference type="NCBI Taxonomy" id="142842"/>
    <lineage>
        <taxon>Bacteria</taxon>
        <taxon>Bacillati</taxon>
        <taxon>Bacillota</taxon>
        <taxon>Clostridia</taxon>
        <taxon>Halanaerobiales</taxon>
        <taxon>Halobacteroidaceae</taxon>
        <taxon>Selenihalanaerobacter</taxon>
    </lineage>
</organism>
<keyword evidence="1" id="KW-0812">Transmembrane</keyword>
<keyword evidence="1" id="KW-0472">Membrane</keyword>
<reference evidence="3" key="1">
    <citation type="submission" date="2017-02" db="EMBL/GenBank/DDBJ databases">
        <authorList>
            <person name="Varghese N."/>
            <person name="Submissions S."/>
        </authorList>
    </citation>
    <scope>NUCLEOTIDE SEQUENCE [LARGE SCALE GENOMIC DNA]</scope>
    <source>
        <strain evidence="3">ATCC BAA-73</strain>
    </source>
</reference>
<protein>
    <submittedName>
        <fullName evidence="2">Uncharacterized protein</fullName>
    </submittedName>
</protein>
<dbReference type="STRING" id="142842.SAMN02745118_01481"/>
<sequence length="48" mass="5630">MLKSRIKLDSEYILKLELNYFIRIGSSIIFNESIILLFSKLNLLLLSI</sequence>
<keyword evidence="1" id="KW-1133">Transmembrane helix</keyword>
<proteinExistence type="predicted"/>
<dbReference type="Proteomes" id="UP000190625">
    <property type="component" value="Unassembled WGS sequence"/>
</dbReference>
<gene>
    <name evidence="2" type="ORF">SAMN02745118_01481</name>
</gene>
<evidence type="ECO:0000313" key="2">
    <source>
        <dbReference type="EMBL" id="SJZ66862.1"/>
    </source>
</evidence>
<keyword evidence="3" id="KW-1185">Reference proteome</keyword>
<accession>A0A1T4MIS9</accession>
<evidence type="ECO:0000313" key="3">
    <source>
        <dbReference type="Proteomes" id="UP000190625"/>
    </source>
</evidence>
<name>A0A1T4MIS9_9FIRM</name>
<dbReference type="EMBL" id="FUWM01000011">
    <property type="protein sequence ID" value="SJZ66862.1"/>
    <property type="molecule type" value="Genomic_DNA"/>
</dbReference>